<name>A0A897N9N2_9EURY</name>
<dbReference type="RefSeq" id="WP_229113548.1">
    <property type="nucleotide sequence ID" value="NZ_CP064787.1"/>
</dbReference>
<protein>
    <submittedName>
        <fullName evidence="2">Glycosyltransferase</fullName>
    </submittedName>
</protein>
<dbReference type="InterPro" id="IPR001296">
    <property type="entry name" value="Glyco_trans_1"/>
</dbReference>
<evidence type="ECO:0000313" key="3">
    <source>
        <dbReference type="Proteomes" id="UP000663525"/>
    </source>
</evidence>
<evidence type="ECO:0000313" key="2">
    <source>
        <dbReference type="EMBL" id="QSG07086.1"/>
    </source>
</evidence>
<dbReference type="SUPFAM" id="SSF53756">
    <property type="entry name" value="UDP-Glycosyltransferase/glycogen phosphorylase"/>
    <property type="match status" value="1"/>
</dbReference>
<sequence length="454" mass="49949">MRVLLFDLHDAGYHLEFGSRIVDALHDPAGGLTVDLLTTAVTERHEQLFPADRLIEASAFDPGTDDRGTDAYRRAAVDAAFRVAGERDYDVVHFVEVDDVLEYLYQHAESGRPSPAVVGTLDGGRFFRNTRRHRVVSAAMRTGPGAALLQRIHRATLGDPERAQSLKDGLYAAAARAADASAYRERFDRALFEDALASVLSPPMLANCVDAGAFDRLIVKSVEAAEYVRGIDPRFATERLAYLPDTLELWTDLPDQSTARERLGIETDGTVLLQFGEFRHEKGVDVLLEALSGYDGPPFTLVLAGKPVDVTAEDVQAAKRRTSVPIHDVLAFVPDEDVPLYYAAADGVVVPYRPAFGLRRTSGPFLKACGAGKPVLAPAFGFFDRQVRDRNLGLTFVPEDPDDLRRKLARFAADPAATYDPDSMRTFASERTFERVAEDLREVYETTATSALDE</sequence>
<proteinExistence type="predicted"/>
<gene>
    <name evidence="2" type="primary">rfaG7</name>
    <name evidence="2" type="ORF">HSR121_2766</name>
</gene>
<dbReference type="Gene3D" id="3.40.50.2000">
    <property type="entry name" value="Glycogen Phosphorylase B"/>
    <property type="match status" value="1"/>
</dbReference>
<evidence type="ECO:0000259" key="1">
    <source>
        <dbReference type="Pfam" id="PF00534"/>
    </source>
</evidence>
<dbReference type="AlphaFoldDB" id="A0A897N9N2"/>
<feature type="domain" description="Glycosyl transferase family 1" evidence="1">
    <location>
        <begin position="256"/>
        <end position="415"/>
    </location>
</feature>
<dbReference type="EMBL" id="CP064787">
    <property type="protein sequence ID" value="QSG07086.1"/>
    <property type="molecule type" value="Genomic_DNA"/>
</dbReference>
<dbReference type="Pfam" id="PF00534">
    <property type="entry name" value="Glycos_transf_1"/>
    <property type="match status" value="1"/>
</dbReference>
<organism evidence="2 3">
    <name type="scientific">Halapricum desulfuricans</name>
    <dbReference type="NCBI Taxonomy" id="2841257"/>
    <lineage>
        <taxon>Archaea</taxon>
        <taxon>Methanobacteriati</taxon>
        <taxon>Methanobacteriota</taxon>
        <taxon>Stenosarchaea group</taxon>
        <taxon>Halobacteria</taxon>
        <taxon>Halobacteriales</taxon>
        <taxon>Haloarculaceae</taxon>
        <taxon>Halapricum</taxon>
    </lineage>
</organism>
<keyword evidence="2" id="KW-0808">Transferase</keyword>
<accession>A0A897N9N2</accession>
<reference evidence="2" key="1">
    <citation type="submission" date="2020-11" db="EMBL/GenBank/DDBJ databases">
        <title>Carbohydrate-dependent, anaerobic sulfur respiration: A novel catabolism in halophilic archaea.</title>
        <authorList>
            <person name="Sorokin D.Y."/>
            <person name="Messina E."/>
            <person name="Smedile F."/>
            <person name="La Cono V."/>
            <person name="Hallsworth J.E."/>
            <person name="Yakimov M.M."/>
        </authorList>
    </citation>
    <scope>NUCLEOTIDE SEQUENCE</scope>
    <source>
        <strain evidence="2">HSR12-1</strain>
    </source>
</reference>
<dbReference type="Proteomes" id="UP000663525">
    <property type="component" value="Chromosome"/>
</dbReference>
<dbReference type="GeneID" id="68856306"/>
<dbReference type="GO" id="GO:0016757">
    <property type="term" value="F:glycosyltransferase activity"/>
    <property type="evidence" value="ECO:0007669"/>
    <property type="project" value="InterPro"/>
</dbReference>
<dbReference type="PANTHER" id="PTHR12526">
    <property type="entry name" value="GLYCOSYLTRANSFERASE"/>
    <property type="match status" value="1"/>
</dbReference>